<evidence type="ECO:0000313" key="19">
    <source>
        <dbReference type="EMBL" id="PWA26508.1"/>
    </source>
</evidence>
<dbReference type="STRING" id="33528.ENSGAFP00000004145"/>
<dbReference type="GO" id="GO:0005524">
    <property type="term" value="F:ATP binding"/>
    <property type="evidence" value="ECO:0007669"/>
    <property type="project" value="UniProtKB-KW"/>
</dbReference>
<dbReference type="EMBL" id="NHOQ01001156">
    <property type="protein sequence ID" value="PWA26508.1"/>
    <property type="molecule type" value="Genomic_DNA"/>
</dbReference>
<dbReference type="GO" id="GO:0045134">
    <property type="term" value="F:UDP phosphatase activity"/>
    <property type="evidence" value="ECO:0007669"/>
    <property type="project" value="TreeGrafter"/>
</dbReference>
<keyword evidence="8" id="KW-0106">Calcium</keyword>
<organism evidence="19 20">
    <name type="scientific">Gambusia affinis</name>
    <name type="common">Western mosquitofish</name>
    <name type="synonym">Heterandria affinis</name>
    <dbReference type="NCBI Taxonomy" id="33528"/>
    <lineage>
        <taxon>Eukaryota</taxon>
        <taxon>Metazoa</taxon>
        <taxon>Chordata</taxon>
        <taxon>Craniata</taxon>
        <taxon>Vertebrata</taxon>
        <taxon>Euteleostomi</taxon>
        <taxon>Actinopterygii</taxon>
        <taxon>Neopterygii</taxon>
        <taxon>Teleostei</taxon>
        <taxon>Neoteleostei</taxon>
        <taxon>Acanthomorphata</taxon>
        <taxon>Ovalentaria</taxon>
        <taxon>Atherinomorphae</taxon>
        <taxon>Cyprinodontiformes</taxon>
        <taxon>Poeciliidae</taxon>
        <taxon>Poeciliinae</taxon>
        <taxon>Gambusia</taxon>
    </lineage>
</organism>
<feature type="transmembrane region" description="Helical" evidence="18">
    <location>
        <begin position="602"/>
        <end position="624"/>
    </location>
</feature>
<keyword evidence="5 18" id="KW-0812">Transmembrane</keyword>
<evidence type="ECO:0000256" key="9">
    <source>
        <dbReference type="ARBA" id="ARBA00022840"/>
    </source>
</evidence>
<comment type="cofactor">
    <cofactor evidence="2">
        <name>Mg(2+)</name>
        <dbReference type="ChEBI" id="CHEBI:18420"/>
    </cofactor>
</comment>
<evidence type="ECO:0000256" key="10">
    <source>
        <dbReference type="ARBA" id="ARBA00022842"/>
    </source>
</evidence>
<evidence type="ECO:0000256" key="13">
    <source>
        <dbReference type="ARBA" id="ARBA00023157"/>
    </source>
</evidence>
<evidence type="ECO:0000256" key="16">
    <source>
        <dbReference type="PIRSR" id="PIRSR600407-2"/>
    </source>
</evidence>
<evidence type="ECO:0000256" key="15">
    <source>
        <dbReference type="PIRSR" id="PIRSR600407-1"/>
    </source>
</evidence>
<comment type="subcellular location">
    <subcellularLocation>
        <location evidence="3">Membrane</location>
        <topology evidence="3">Multi-pass membrane protein</topology>
    </subcellularLocation>
</comment>
<comment type="cofactor">
    <cofactor evidence="1">
        <name>Ca(2+)</name>
        <dbReference type="ChEBI" id="CHEBI:29108"/>
    </cofactor>
</comment>
<keyword evidence="6 16" id="KW-0547">Nucleotide-binding</keyword>
<keyword evidence="10" id="KW-0460">Magnesium</keyword>
<evidence type="ECO:0000256" key="11">
    <source>
        <dbReference type="ARBA" id="ARBA00022989"/>
    </source>
</evidence>
<keyword evidence="12 18" id="KW-0472">Membrane</keyword>
<dbReference type="GO" id="GO:0005886">
    <property type="term" value="C:plasma membrane"/>
    <property type="evidence" value="ECO:0007669"/>
    <property type="project" value="TreeGrafter"/>
</dbReference>
<keyword evidence="11 18" id="KW-1133">Transmembrane helix</keyword>
<dbReference type="GO" id="GO:0017111">
    <property type="term" value="F:ribonucleoside triphosphate phosphatase activity"/>
    <property type="evidence" value="ECO:0007669"/>
    <property type="project" value="TreeGrafter"/>
</dbReference>
<proteinExistence type="inferred from homology"/>
<keyword evidence="7 17" id="KW-0378">Hydrolase</keyword>
<dbReference type="Pfam" id="PF01150">
    <property type="entry name" value="GDA1_CD39"/>
    <property type="match status" value="1"/>
</dbReference>
<keyword evidence="20" id="KW-1185">Reference proteome</keyword>
<keyword evidence="14" id="KW-0325">Glycoprotein</keyword>
<evidence type="ECO:0000256" key="2">
    <source>
        <dbReference type="ARBA" id="ARBA00001946"/>
    </source>
</evidence>
<name>A0A315W409_GAMAF</name>
<evidence type="ECO:0000256" key="18">
    <source>
        <dbReference type="SAM" id="Phobius"/>
    </source>
</evidence>
<reference evidence="19 20" key="1">
    <citation type="journal article" date="2018" name="G3 (Bethesda)">
        <title>A High-Quality Reference Genome for the Invasive Mosquitofish Gambusia affinis Using a Chicago Library.</title>
        <authorList>
            <person name="Hoffberg S.L."/>
            <person name="Troendle N.J."/>
            <person name="Glenn T.C."/>
            <person name="Mahmud O."/>
            <person name="Louha S."/>
            <person name="Chalopin D."/>
            <person name="Bennetzen J.L."/>
            <person name="Mauricio R."/>
        </authorList>
    </citation>
    <scope>NUCLEOTIDE SEQUENCE [LARGE SCALE GENOMIC DNA]</scope>
    <source>
        <strain evidence="19">NE01/NJP1002.9</strain>
        <tissue evidence="19">Muscle</tissue>
    </source>
</reference>
<comment type="similarity">
    <text evidence="4 17">Belongs to the GDA1/CD39 NTPase family.</text>
</comment>
<feature type="active site" description="Proton acceptor" evidence="15">
    <location>
        <position position="302"/>
    </location>
</feature>
<evidence type="ECO:0000256" key="12">
    <source>
        <dbReference type="ARBA" id="ARBA00023136"/>
    </source>
</evidence>
<dbReference type="GO" id="GO:0009134">
    <property type="term" value="P:nucleoside diphosphate catabolic process"/>
    <property type="evidence" value="ECO:0007669"/>
    <property type="project" value="TreeGrafter"/>
</dbReference>
<evidence type="ECO:0000256" key="1">
    <source>
        <dbReference type="ARBA" id="ARBA00001913"/>
    </source>
</evidence>
<accession>A0A315W409</accession>
<dbReference type="FunFam" id="3.30.420.150:FF:000002">
    <property type="entry name" value="Ectonucleoside triphosphate diphosphohydrolase 1"/>
    <property type="match status" value="1"/>
</dbReference>
<dbReference type="PANTHER" id="PTHR11782:SF33">
    <property type="entry name" value="ECTONUCLEOSIDE TRIPHOSPHATE DIPHOSPHOHYDROLASE 2"/>
    <property type="match status" value="1"/>
</dbReference>
<feature type="binding site" evidence="16">
    <location>
        <begin position="341"/>
        <end position="345"/>
    </location>
    <ligand>
        <name>ATP</name>
        <dbReference type="ChEBI" id="CHEBI:30616"/>
    </ligand>
</feature>
<gene>
    <name evidence="19" type="ORF">CCH79_00000671</name>
</gene>
<evidence type="ECO:0000256" key="8">
    <source>
        <dbReference type="ARBA" id="ARBA00022837"/>
    </source>
</evidence>
<keyword evidence="9 16" id="KW-0067">ATP-binding</keyword>
<comment type="caution">
    <text evidence="19">The sequence shown here is derived from an EMBL/GenBank/DDBJ whole genome shotgun (WGS) entry which is preliminary data.</text>
</comment>
<keyword evidence="13" id="KW-1015">Disulfide bond</keyword>
<dbReference type="Gene3D" id="3.30.420.150">
    <property type="entry name" value="Exopolyphosphatase. Domain 2"/>
    <property type="match status" value="1"/>
</dbReference>
<evidence type="ECO:0000256" key="17">
    <source>
        <dbReference type="RuleBase" id="RU003833"/>
    </source>
</evidence>
<evidence type="ECO:0000256" key="6">
    <source>
        <dbReference type="ARBA" id="ARBA00022741"/>
    </source>
</evidence>
<dbReference type="Proteomes" id="UP000250572">
    <property type="component" value="Unassembled WGS sequence"/>
</dbReference>
<sequence>MALENELLVSSAAVFLTSSFWKGLHQRAAFPSQPALNPFVQNVRELLHETTRVSRKLQARLAVGSSEPHRGSSPLQPLNVKQLRQKKGIAERLAPVSVVPLRTLNVHLSQSLKCQLPGRKPAVKARISTSRKSHFHFMAQFSALPIAPIALLLFGLVGILLLTIPSQDVQDAPGFMYGIVLDAGSSHTSLYIYKWPADKQNGTGVVSQHSECSVEGGGISSYAGQVGAAGRSLRACLNRAVEEIPKEKHPNTPVYLGATAGMRLLKMSSPQQSDQVLADVGSEIQSFPFSFRGAVILSGQEEGAYGWVTVNYLLGNFIKYGFVGRWFSSGRATVGALDFGGASTQITFVTQQKVEDEENRKELRLYGHDYSLYTHSFLCYGQDQLLKKLLAQIVKSQGYAPEVNHPCYPANLTRTLKMEDIFDSPCTVHYKPNTYNPQRSLTLRGGGHYENCLGNVSELFSYDGCPFSRCSFDKVFQPKVTGDFMAFSAFYFIHSSLQKVTGVKVSTPLQLEDATKTVCSMNYSQMMSVADKPDRLKDYCASSVFIKALLLRGYGFDDASFPGISFQNTAGDTSVGWALGYMLMLSNLLPAESAGVRKSLTVGAWGMLLFLFIVLLIICVFLLLRARSKKKKGGNENAI</sequence>
<dbReference type="PANTHER" id="PTHR11782">
    <property type="entry name" value="ADENOSINE/GUANOSINE DIPHOSPHATASE"/>
    <property type="match status" value="1"/>
</dbReference>
<protein>
    <submittedName>
        <fullName evidence="19">Uncharacterized protein</fullName>
    </submittedName>
</protein>
<dbReference type="GO" id="GO:0004382">
    <property type="term" value="F:GDP phosphatase activity"/>
    <property type="evidence" value="ECO:0007669"/>
    <property type="project" value="TreeGrafter"/>
</dbReference>
<evidence type="ECO:0000256" key="7">
    <source>
        <dbReference type="ARBA" id="ARBA00022801"/>
    </source>
</evidence>
<evidence type="ECO:0000256" key="14">
    <source>
        <dbReference type="ARBA" id="ARBA00023180"/>
    </source>
</evidence>
<evidence type="ECO:0000256" key="4">
    <source>
        <dbReference type="ARBA" id="ARBA00009283"/>
    </source>
</evidence>
<evidence type="ECO:0000256" key="3">
    <source>
        <dbReference type="ARBA" id="ARBA00004141"/>
    </source>
</evidence>
<evidence type="ECO:0000256" key="5">
    <source>
        <dbReference type="ARBA" id="ARBA00022692"/>
    </source>
</evidence>
<feature type="transmembrane region" description="Helical" evidence="18">
    <location>
        <begin position="141"/>
        <end position="164"/>
    </location>
</feature>
<dbReference type="PROSITE" id="PS01238">
    <property type="entry name" value="GDA1_CD39_NTPASE"/>
    <property type="match status" value="1"/>
</dbReference>
<evidence type="ECO:0000313" key="20">
    <source>
        <dbReference type="Proteomes" id="UP000250572"/>
    </source>
</evidence>
<dbReference type="Gene3D" id="3.30.420.40">
    <property type="match status" value="1"/>
</dbReference>
<dbReference type="FunFam" id="3.30.420.40:FF:000068">
    <property type="entry name" value="Ectonucleoside triphosphate diphosphohydrolase 1"/>
    <property type="match status" value="1"/>
</dbReference>
<dbReference type="AlphaFoldDB" id="A0A315W409"/>
<dbReference type="InterPro" id="IPR000407">
    <property type="entry name" value="GDA1_CD39_NTPase"/>
</dbReference>